<keyword evidence="5" id="KW-0206">Cytoskeleton</keyword>
<evidence type="ECO:0000256" key="6">
    <source>
        <dbReference type="SAM" id="Coils"/>
    </source>
</evidence>
<feature type="coiled-coil region" evidence="6">
    <location>
        <begin position="94"/>
        <end position="121"/>
    </location>
</feature>
<dbReference type="AlphaFoldDB" id="V4KP26"/>
<dbReference type="STRING" id="72664.V4KP26"/>
<organism evidence="8 9">
    <name type="scientific">Eutrema salsugineum</name>
    <name type="common">Saltwater cress</name>
    <name type="synonym">Sisymbrium salsugineum</name>
    <dbReference type="NCBI Taxonomy" id="72664"/>
    <lineage>
        <taxon>Eukaryota</taxon>
        <taxon>Viridiplantae</taxon>
        <taxon>Streptophyta</taxon>
        <taxon>Embryophyta</taxon>
        <taxon>Tracheophyta</taxon>
        <taxon>Spermatophyta</taxon>
        <taxon>Magnoliopsida</taxon>
        <taxon>eudicotyledons</taxon>
        <taxon>Gunneridae</taxon>
        <taxon>Pentapetalae</taxon>
        <taxon>rosids</taxon>
        <taxon>malvids</taxon>
        <taxon>Brassicales</taxon>
        <taxon>Brassicaceae</taxon>
        <taxon>Eutremeae</taxon>
        <taxon>Eutrema</taxon>
    </lineage>
</organism>
<reference evidence="8 9" key="1">
    <citation type="journal article" date="2013" name="Front. Plant Sci.">
        <title>The Reference Genome of the Halophytic Plant Eutrema salsugineum.</title>
        <authorList>
            <person name="Yang R."/>
            <person name="Jarvis D.E."/>
            <person name="Chen H."/>
            <person name="Beilstein M.A."/>
            <person name="Grimwood J."/>
            <person name="Jenkins J."/>
            <person name="Shu S."/>
            <person name="Prochnik S."/>
            <person name="Xin M."/>
            <person name="Ma C."/>
            <person name="Schmutz J."/>
            <person name="Wing R.A."/>
            <person name="Mitchell-Olds T."/>
            <person name="Schumaker K.S."/>
            <person name="Wang X."/>
        </authorList>
    </citation>
    <scope>NUCLEOTIDE SEQUENCE [LARGE SCALE GENOMIC DNA]</scope>
</reference>
<keyword evidence="3" id="KW-0493">Microtubule</keyword>
<feature type="region of interest" description="Disordered" evidence="7">
    <location>
        <begin position="481"/>
        <end position="553"/>
    </location>
</feature>
<sequence>MSKTQIESICASLLQELEIIWDEVGETKTEREKILIEIEDECKEAYSRKIENVKEERTRLKQEIADSEARVIAISSAMEEPPILGRQHQSDHSRRSLKEELVKILQKLKDMEKRKSERKNQFIQVIENMRCVKDEINGESDESCSSDFSIDESDLSLRKLEELHRDLYTLQEQKEDNIFVVLLAQRNRIKQIQEHLKYLESLCSVLGLNFRETATKIHPSLVESEGSRSISNETLNKLASSVNQWHETKIQRMQELQDLATTMLEFWSLMDTPAEEQQKFMNVSCNIAATVSEITKPDSLSLDLLEEVKAEICRLEELKWSKMKELVLKKRSELEEICKRTHIVLEEQDLAVENVIKAIESGDVNPETILEQIEYRAGKVKEEALSRKDILEKAEKWLNACEEENWLEEYNQDENRYNAGKGSHLILKRAEKARALVNKLPAMVEALVSKIKIWESEKEAEFLFDGNRLLSMLEEYTELREEREQERRRKRDLKKLQGQVTSEQEKGTPTRPQSAKKSLKVSTNKRFASSSPQTPRTDSPHSAKSITPQSRHG</sequence>
<dbReference type="PANTHER" id="PTHR19321:SF24">
    <property type="entry name" value="65-KDA MICROTUBULE-ASSOCIATED PROTEIN 9"/>
    <property type="match status" value="1"/>
</dbReference>
<proteinExistence type="inferred from homology"/>
<dbReference type="PANTHER" id="PTHR19321">
    <property type="entry name" value="PROTEIN REGULATOR OF CYTOKINESIS 1 PRC1-RELATED"/>
    <property type="match status" value="1"/>
</dbReference>
<dbReference type="EMBL" id="KI517748">
    <property type="protein sequence ID" value="ESQ31702.1"/>
    <property type="molecule type" value="Genomic_DNA"/>
</dbReference>
<dbReference type="GO" id="GO:0000226">
    <property type="term" value="P:microtubule cytoskeleton organization"/>
    <property type="evidence" value="ECO:0007669"/>
    <property type="project" value="InterPro"/>
</dbReference>
<evidence type="ECO:0000256" key="7">
    <source>
        <dbReference type="SAM" id="MobiDB-lite"/>
    </source>
</evidence>
<dbReference type="Proteomes" id="UP000030689">
    <property type="component" value="Unassembled WGS sequence"/>
</dbReference>
<evidence type="ECO:0000256" key="1">
    <source>
        <dbReference type="ARBA" id="ARBA00004245"/>
    </source>
</evidence>
<gene>
    <name evidence="8" type="ORF">EUTSA_v10003940mg</name>
</gene>
<evidence type="ECO:0000313" key="9">
    <source>
        <dbReference type="Proteomes" id="UP000030689"/>
    </source>
</evidence>
<keyword evidence="4 6" id="KW-0175">Coiled coil</keyword>
<dbReference type="Gramene" id="ESQ31702">
    <property type="protein sequence ID" value="ESQ31702"/>
    <property type="gene ID" value="EUTSA_v10003940mg"/>
</dbReference>
<protein>
    <submittedName>
        <fullName evidence="8">Uncharacterized protein</fullName>
    </submittedName>
</protein>
<evidence type="ECO:0000256" key="5">
    <source>
        <dbReference type="ARBA" id="ARBA00023212"/>
    </source>
</evidence>
<dbReference type="Gene3D" id="1.20.58.1520">
    <property type="match status" value="1"/>
</dbReference>
<dbReference type="eggNOG" id="KOG4302">
    <property type="taxonomic scope" value="Eukaryota"/>
</dbReference>
<evidence type="ECO:0000256" key="3">
    <source>
        <dbReference type="ARBA" id="ARBA00022701"/>
    </source>
</evidence>
<dbReference type="GO" id="GO:0005874">
    <property type="term" value="C:microtubule"/>
    <property type="evidence" value="ECO:0007669"/>
    <property type="project" value="UniProtKB-KW"/>
</dbReference>
<evidence type="ECO:0000256" key="2">
    <source>
        <dbReference type="ARBA" id="ARBA00006187"/>
    </source>
</evidence>
<dbReference type="InterPro" id="IPR007145">
    <property type="entry name" value="MAP65_Ase1_PRC1"/>
</dbReference>
<dbReference type="KEGG" id="eus:EUTSA_v10003940mg"/>
<evidence type="ECO:0000313" key="8">
    <source>
        <dbReference type="EMBL" id="ESQ31702.1"/>
    </source>
</evidence>
<dbReference type="Pfam" id="PF03999">
    <property type="entry name" value="MAP65_ASE1"/>
    <property type="match status" value="1"/>
</dbReference>
<comment type="subcellular location">
    <subcellularLocation>
        <location evidence="1">Cytoplasm</location>
        <location evidence="1">Cytoskeleton</location>
    </subcellularLocation>
</comment>
<keyword evidence="5" id="KW-0963">Cytoplasm</keyword>
<keyword evidence="9" id="KW-1185">Reference proteome</keyword>
<feature type="compositionally biased region" description="Polar residues" evidence="7">
    <location>
        <begin position="510"/>
        <end position="553"/>
    </location>
</feature>
<accession>V4KP26</accession>
<name>V4KP26_EUTSA</name>
<dbReference type="GO" id="GO:0005819">
    <property type="term" value="C:spindle"/>
    <property type="evidence" value="ECO:0007669"/>
    <property type="project" value="TreeGrafter"/>
</dbReference>
<dbReference type="OMA" id="IDICSVM"/>
<dbReference type="GO" id="GO:0005737">
    <property type="term" value="C:cytoplasm"/>
    <property type="evidence" value="ECO:0007669"/>
    <property type="project" value="TreeGrafter"/>
</dbReference>
<dbReference type="GO" id="GO:0008017">
    <property type="term" value="F:microtubule binding"/>
    <property type="evidence" value="ECO:0007669"/>
    <property type="project" value="InterPro"/>
</dbReference>
<evidence type="ECO:0000256" key="4">
    <source>
        <dbReference type="ARBA" id="ARBA00023054"/>
    </source>
</evidence>
<feature type="coiled-coil region" evidence="6">
    <location>
        <begin position="43"/>
        <end position="70"/>
    </location>
</feature>
<comment type="similarity">
    <text evidence="2">Belongs to the MAP65/ASE1 family.</text>
</comment>